<evidence type="ECO:0000256" key="1">
    <source>
        <dbReference type="SAM" id="MobiDB-lite"/>
    </source>
</evidence>
<dbReference type="OrthoDB" id="5371646at2759"/>
<feature type="compositionally biased region" description="Polar residues" evidence="1">
    <location>
        <begin position="62"/>
        <end position="83"/>
    </location>
</feature>
<dbReference type="eggNOG" id="ENOG502SA85">
    <property type="taxonomic scope" value="Eukaryota"/>
</dbReference>
<reference evidence="2 3" key="1">
    <citation type="journal article" date="2011" name="Genome Biol.">
        <title>Comparative genome sequence analysis underscores mycoparasitism as the ancestral life style of Trichoderma.</title>
        <authorList>
            <person name="Kubicek C.P."/>
            <person name="Herrera-Estrella A."/>
            <person name="Seidl-Seiboth V."/>
            <person name="Martinez D.A."/>
            <person name="Druzhinina I.S."/>
            <person name="Thon M."/>
            <person name="Zeilinger S."/>
            <person name="Casas-Flores S."/>
            <person name="Horwitz B.A."/>
            <person name="Mukherjee P.K."/>
            <person name="Mukherjee M."/>
            <person name="Kredics L."/>
            <person name="Alcaraz L.D."/>
            <person name="Aerts A."/>
            <person name="Antal Z."/>
            <person name="Atanasova L."/>
            <person name="Cervantes-Badillo M.G."/>
            <person name="Challacombe J."/>
            <person name="Chertkov O."/>
            <person name="McCluskey K."/>
            <person name="Coulpier F."/>
            <person name="Deshpande N."/>
            <person name="von Doehren H."/>
            <person name="Ebbole D.J."/>
            <person name="Esquivel-Naranjo E.U."/>
            <person name="Fekete E."/>
            <person name="Flipphi M."/>
            <person name="Glaser F."/>
            <person name="Gomez-Rodriguez E.Y."/>
            <person name="Gruber S."/>
            <person name="Han C."/>
            <person name="Henrissat B."/>
            <person name="Hermosa R."/>
            <person name="Hernandez-Onate M."/>
            <person name="Karaffa L."/>
            <person name="Kosti I."/>
            <person name="Le Crom S."/>
            <person name="Lindquist E."/>
            <person name="Lucas S."/>
            <person name="Luebeck M."/>
            <person name="Luebeck P.S."/>
            <person name="Margeot A."/>
            <person name="Metz B."/>
            <person name="Misra M."/>
            <person name="Nevalainen H."/>
            <person name="Omann M."/>
            <person name="Packer N."/>
            <person name="Perrone G."/>
            <person name="Uresti-Rivera E.E."/>
            <person name="Salamov A."/>
            <person name="Schmoll M."/>
            <person name="Seiboth B."/>
            <person name="Shapiro H."/>
            <person name="Sukno S."/>
            <person name="Tamayo-Ramos J.A."/>
            <person name="Tisch D."/>
            <person name="Wiest A."/>
            <person name="Wilkinson H.H."/>
            <person name="Zhang M."/>
            <person name="Coutinho P.M."/>
            <person name="Kenerley C.M."/>
            <person name="Monte E."/>
            <person name="Baker S.E."/>
            <person name="Grigoriev I.V."/>
        </authorList>
    </citation>
    <scope>NUCLEOTIDE SEQUENCE [LARGE SCALE GENOMIC DNA]</scope>
    <source>
        <strain evidence="3">ATCC 20476 / IMI 206040</strain>
    </source>
</reference>
<evidence type="ECO:0000313" key="2">
    <source>
        <dbReference type="EMBL" id="EHK45691.1"/>
    </source>
</evidence>
<keyword evidence="3" id="KW-1185">Reference proteome</keyword>
<evidence type="ECO:0000313" key="3">
    <source>
        <dbReference type="Proteomes" id="UP000005426"/>
    </source>
</evidence>
<sequence>MAASFSLDEKRFVLAEMIKCSTVDVEMLIRFVESNVSDPNWMTMQIPSGRNLEQCMQVANRSPTAPNHRSAMSQNDHLANSGMNHPRQIAPRTSPGGQTPGAMPMSPVNMPPWPPADGVEDRRALPYEAPNAAPAPRKRGRPSRVDRSTAVPPRLANIAPRPPQSASGSNTPRPILPAIQRPADTAARSSQPPPPAHVPLLLDSPPSKKRRKTSAGAVSVSTPPPLPAITTPPASVDHEKRPRELSEANTIHVRENIREMGQVPSPRPMPLEPEPRHHASLMPVVASTASSQIKA</sequence>
<gene>
    <name evidence="2" type="ORF">TRIATDRAFT_299347</name>
</gene>
<organism evidence="2 3">
    <name type="scientific">Hypocrea atroviridis (strain ATCC 20476 / IMI 206040)</name>
    <name type="common">Trichoderma atroviride</name>
    <dbReference type="NCBI Taxonomy" id="452589"/>
    <lineage>
        <taxon>Eukaryota</taxon>
        <taxon>Fungi</taxon>
        <taxon>Dikarya</taxon>
        <taxon>Ascomycota</taxon>
        <taxon>Pezizomycotina</taxon>
        <taxon>Sordariomycetes</taxon>
        <taxon>Hypocreomycetidae</taxon>
        <taxon>Hypocreales</taxon>
        <taxon>Hypocreaceae</taxon>
        <taxon>Trichoderma</taxon>
    </lineage>
</organism>
<feature type="region of interest" description="Disordered" evidence="1">
    <location>
        <begin position="62"/>
        <end position="295"/>
    </location>
</feature>
<accession>G9NUG0</accession>
<dbReference type="RefSeq" id="XP_013943947.1">
    <property type="nucleotide sequence ID" value="XM_014088472.1"/>
</dbReference>
<dbReference type="HOGENOM" id="CLU_844675_0_0_1"/>
<dbReference type="EMBL" id="ABDG02000023">
    <property type="protein sequence ID" value="EHK45691.1"/>
    <property type="molecule type" value="Genomic_DNA"/>
</dbReference>
<comment type="caution">
    <text evidence="2">The sequence shown here is derived from an EMBL/GenBank/DDBJ whole genome shotgun (WGS) entry which is preliminary data.</text>
</comment>
<dbReference type="STRING" id="452589.G9NUG0"/>
<protein>
    <submittedName>
        <fullName evidence="2">Uncharacterized protein</fullName>
    </submittedName>
</protein>
<dbReference type="AlphaFoldDB" id="G9NUG0"/>
<feature type="compositionally biased region" description="Basic and acidic residues" evidence="1">
    <location>
        <begin position="236"/>
        <end position="258"/>
    </location>
</feature>
<proteinExistence type="predicted"/>
<dbReference type="KEGG" id="tatv:25781363"/>
<dbReference type="Proteomes" id="UP000005426">
    <property type="component" value="Unassembled WGS sequence"/>
</dbReference>
<dbReference type="OMA" id="WAEHEKV"/>
<name>G9NUG0_HYPAI</name>
<dbReference type="GeneID" id="25781363"/>